<reference evidence="1" key="1">
    <citation type="journal article" date="2019" name="Sci. Rep.">
        <title>Draft genome of Tanacetum cinerariifolium, the natural source of mosquito coil.</title>
        <authorList>
            <person name="Yamashiro T."/>
            <person name="Shiraishi A."/>
            <person name="Satake H."/>
            <person name="Nakayama K."/>
        </authorList>
    </citation>
    <scope>NUCLEOTIDE SEQUENCE</scope>
</reference>
<feature type="non-terminal residue" evidence="1">
    <location>
        <position position="1"/>
    </location>
</feature>
<comment type="caution">
    <text evidence="1">The sequence shown here is derived from an EMBL/GenBank/DDBJ whole genome shotgun (WGS) entry which is preliminary data.</text>
</comment>
<sequence>GSNFHIRESSAMRDLLASNSEVYAPGLMCCDLKSVHKGVMKLSKQMPDRYRTEKKMTRKLRKDELRMNGQEFDITALDSAISMENVPPPNNNPNVLEEEPIMDQAPAALVGFTPQWIGG</sequence>
<organism evidence="1">
    <name type="scientific">Tanacetum cinerariifolium</name>
    <name type="common">Dalmatian daisy</name>
    <name type="synonym">Chrysanthemum cinerariifolium</name>
    <dbReference type="NCBI Taxonomy" id="118510"/>
    <lineage>
        <taxon>Eukaryota</taxon>
        <taxon>Viridiplantae</taxon>
        <taxon>Streptophyta</taxon>
        <taxon>Embryophyta</taxon>
        <taxon>Tracheophyta</taxon>
        <taxon>Spermatophyta</taxon>
        <taxon>Magnoliopsida</taxon>
        <taxon>eudicotyledons</taxon>
        <taxon>Gunneridae</taxon>
        <taxon>Pentapetalae</taxon>
        <taxon>asterids</taxon>
        <taxon>campanulids</taxon>
        <taxon>Asterales</taxon>
        <taxon>Asteraceae</taxon>
        <taxon>Asteroideae</taxon>
        <taxon>Anthemideae</taxon>
        <taxon>Anthemidinae</taxon>
        <taxon>Tanacetum</taxon>
    </lineage>
</organism>
<accession>A0A699UF79</accession>
<dbReference type="AlphaFoldDB" id="A0A699UF79"/>
<proteinExistence type="predicted"/>
<dbReference type="EMBL" id="BKCJ011318704">
    <property type="protein sequence ID" value="GFD19976.1"/>
    <property type="molecule type" value="Genomic_DNA"/>
</dbReference>
<protein>
    <submittedName>
        <fullName evidence="1">Uncharacterized protein</fullName>
    </submittedName>
</protein>
<gene>
    <name evidence="1" type="ORF">Tci_891945</name>
</gene>
<name>A0A699UF79_TANCI</name>
<evidence type="ECO:0000313" key="1">
    <source>
        <dbReference type="EMBL" id="GFD19976.1"/>
    </source>
</evidence>